<dbReference type="AlphaFoldDB" id="A0A378RNV0"/>
<dbReference type="PROSITE" id="PS00607">
    <property type="entry name" value="PDEASE_II"/>
    <property type="match status" value="1"/>
</dbReference>
<keyword evidence="7" id="KW-1185">Reference proteome</keyword>
<dbReference type="Pfam" id="PF02112">
    <property type="entry name" value="PDEase_II"/>
    <property type="match status" value="1"/>
</dbReference>
<sequence length="317" mass="35658">MMKKLFFTLSAFLLYSTSTLWAQNLEIIPLGVYGGGDESNLSCYLLGVEKSNSYIALDAGTVRSGINKAIEKGTFDVSFETVLQHYIKGYFISHGHLDHLSGLIINSPEDSAKPIYSLPFVADIFKHNYFTNASWANFGNEGESPILGKYTYTKVKPLQSFSISNTTFSAEVFELSHVNPQKSSAILVRNNNDYVLYFGDTGADRIEKTNHLDTIWEYIAPLVRNKNLKTILLEVSFANSQPEHLLFGHLTPKLLTEELSKLAQYTGLESLQDLTIIITHLKPSGNQIETIKRELLENNPLQIHYIFPIQGERITLN</sequence>
<dbReference type="PIRSF" id="PIRSF000962">
    <property type="entry name" value="Cyc_nuc_PDEase"/>
    <property type="match status" value="1"/>
</dbReference>
<dbReference type="PANTHER" id="PTHR28283:SF1">
    <property type="entry name" value="3',5'-CYCLIC-NUCLEOTIDE PHOSPHODIESTERASE 1"/>
    <property type="match status" value="1"/>
</dbReference>
<evidence type="ECO:0000256" key="1">
    <source>
        <dbReference type="ARBA" id="ARBA00022801"/>
    </source>
</evidence>
<reference evidence="6 7" key="1">
    <citation type="submission" date="2018-06" db="EMBL/GenBank/DDBJ databases">
        <authorList>
            <consortium name="Pathogen Informatics"/>
            <person name="Doyle S."/>
        </authorList>
    </citation>
    <scope>NUCLEOTIDE SEQUENCE [LARGE SCALE GENOMIC DNA]</scope>
    <source>
        <strain evidence="6 7">NCTC11179</strain>
    </source>
</reference>
<evidence type="ECO:0000256" key="5">
    <source>
        <dbReference type="SAM" id="SignalP"/>
    </source>
</evidence>
<dbReference type="GO" id="GO:0004115">
    <property type="term" value="F:3',5'-cyclic-AMP phosphodiesterase activity"/>
    <property type="evidence" value="ECO:0007669"/>
    <property type="project" value="UniProtKB-UniRule"/>
</dbReference>
<organism evidence="6 7">
    <name type="scientific">Myroides odoratus</name>
    <name type="common">Flavobacterium odoratum</name>
    <dbReference type="NCBI Taxonomy" id="256"/>
    <lineage>
        <taxon>Bacteria</taxon>
        <taxon>Pseudomonadati</taxon>
        <taxon>Bacteroidota</taxon>
        <taxon>Flavobacteriia</taxon>
        <taxon>Flavobacteriales</taxon>
        <taxon>Flavobacteriaceae</taxon>
        <taxon>Myroides</taxon>
    </lineage>
</organism>
<dbReference type="EMBL" id="UGQL01000001">
    <property type="protein sequence ID" value="STZ28634.1"/>
    <property type="molecule type" value="Genomic_DNA"/>
</dbReference>
<evidence type="ECO:0000256" key="4">
    <source>
        <dbReference type="PIRNR" id="PIRNR000962"/>
    </source>
</evidence>
<dbReference type="InterPro" id="IPR000396">
    <property type="entry name" value="Pdiesterase2"/>
</dbReference>
<dbReference type="CDD" id="cd07735">
    <property type="entry name" value="class_II_PDE_MBL-fold"/>
    <property type="match status" value="1"/>
</dbReference>
<dbReference type="InterPro" id="IPR036866">
    <property type="entry name" value="RibonucZ/Hydroxyglut_hydro"/>
</dbReference>
<dbReference type="Proteomes" id="UP000255024">
    <property type="component" value="Unassembled WGS sequence"/>
</dbReference>
<dbReference type="PANTHER" id="PTHR28283">
    <property type="entry name" value="3',5'-CYCLIC-NUCLEOTIDE PHOSPHODIESTERASE 1"/>
    <property type="match status" value="1"/>
</dbReference>
<feature type="signal peptide" evidence="5">
    <location>
        <begin position="1"/>
        <end position="22"/>
    </location>
</feature>
<comment type="similarity">
    <text evidence="3 4">Belongs to the cyclic nucleotide phosphodiesterase class-II family.</text>
</comment>
<evidence type="ECO:0000256" key="3">
    <source>
        <dbReference type="ARBA" id="ARBA00025762"/>
    </source>
</evidence>
<dbReference type="InterPro" id="IPR024225">
    <property type="entry name" value="cAMP-PdiesteraseII_CS"/>
</dbReference>
<gene>
    <name evidence="6" type="ORF">NCTC11179_02196</name>
</gene>
<dbReference type="PRINTS" id="PR00388">
    <property type="entry name" value="PDIESTERASE2"/>
</dbReference>
<dbReference type="Gene3D" id="3.60.15.10">
    <property type="entry name" value="Ribonuclease Z/Hydroxyacylglutathione hydrolase-like"/>
    <property type="match status" value="1"/>
</dbReference>
<dbReference type="SUPFAM" id="SSF56281">
    <property type="entry name" value="Metallo-hydrolase/oxidoreductase"/>
    <property type="match status" value="1"/>
</dbReference>
<evidence type="ECO:0000313" key="7">
    <source>
        <dbReference type="Proteomes" id="UP000255024"/>
    </source>
</evidence>
<name>A0A378RNV0_MYROD</name>
<accession>A0A378RNV0</accession>
<keyword evidence="1 4" id="KW-0378">Hydrolase</keyword>
<dbReference type="GO" id="GO:1902660">
    <property type="term" value="P:negative regulation of glucose mediated signaling pathway"/>
    <property type="evidence" value="ECO:0007669"/>
    <property type="project" value="TreeGrafter"/>
</dbReference>
<dbReference type="GO" id="GO:0006198">
    <property type="term" value="P:cAMP catabolic process"/>
    <property type="evidence" value="ECO:0007669"/>
    <property type="project" value="UniProtKB-UniRule"/>
</dbReference>
<protein>
    <submittedName>
        <fullName evidence="6">Low-affinity cAMP phosphodiesterase</fullName>
    </submittedName>
</protein>
<evidence type="ECO:0000256" key="2">
    <source>
        <dbReference type="ARBA" id="ARBA00023149"/>
    </source>
</evidence>
<keyword evidence="5" id="KW-0732">Signal</keyword>
<feature type="chain" id="PRO_5016665264" evidence="5">
    <location>
        <begin position="23"/>
        <end position="317"/>
    </location>
</feature>
<dbReference type="GO" id="GO:0047555">
    <property type="term" value="F:3',5'-cyclic-GMP phosphodiesterase activity"/>
    <property type="evidence" value="ECO:0007669"/>
    <property type="project" value="TreeGrafter"/>
</dbReference>
<evidence type="ECO:0000313" key="6">
    <source>
        <dbReference type="EMBL" id="STZ28634.1"/>
    </source>
</evidence>
<proteinExistence type="inferred from homology"/>
<keyword evidence="2 4" id="KW-0114">cAMP</keyword>